<evidence type="ECO:0008006" key="2">
    <source>
        <dbReference type="Google" id="ProtNLM"/>
    </source>
</evidence>
<proteinExistence type="predicted"/>
<accession>A0A7S3R3R2</accession>
<evidence type="ECO:0000313" key="1">
    <source>
        <dbReference type="EMBL" id="CAE0501614.1"/>
    </source>
</evidence>
<dbReference type="Pfam" id="PF11317">
    <property type="entry name" value="DUF3119"/>
    <property type="match status" value="1"/>
</dbReference>
<dbReference type="InterPro" id="IPR021467">
    <property type="entry name" value="DUF3119"/>
</dbReference>
<dbReference type="PANTHER" id="PTHR35550">
    <property type="match status" value="1"/>
</dbReference>
<reference evidence="1" key="1">
    <citation type="submission" date="2021-01" db="EMBL/GenBank/DDBJ databases">
        <authorList>
            <person name="Corre E."/>
            <person name="Pelletier E."/>
            <person name="Niang G."/>
            <person name="Scheremetjew M."/>
            <person name="Finn R."/>
            <person name="Kale V."/>
            <person name="Holt S."/>
            <person name="Cochrane G."/>
            <person name="Meng A."/>
            <person name="Brown T."/>
            <person name="Cohen L."/>
        </authorList>
    </citation>
    <scope>NUCLEOTIDE SEQUENCE</scope>
    <source>
        <strain evidence="1">CCMP1320</strain>
    </source>
</reference>
<dbReference type="EMBL" id="HBIP01027593">
    <property type="protein sequence ID" value="CAE0501614.1"/>
    <property type="molecule type" value="Transcribed_RNA"/>
</dbReference>
<name>A0A7S3R3R2_DUNTE</name>
<protein>
    <recommendedName>
        <fullName evidence="2">DUF3119 family protein</fullName>
    </recommendedName>
</protein>
<organism evidence="1">
    <name type="scientific">Dunaliella tertiolecta</name>
    <name type="common">Green alga</name>
    <dbReference type="NCBI Taxonomy" id="3047"/>
    <lineage>
        <taxon>Eukaryota</taxon>
        <taxon>Viridiplantae</taxon>
        <taxon>Chlorophyta</taxon>
        <taxon>core chlorophytes</taxon>
        <taxon>Chlorophyceae</taxon>
        <taxon>CS clade</taxon>
        <taxon>Chlamydomonadales</taxon>
        <taxon>Dunaliellaceae</taxon>
        <taxon>Dunaliella</taxon>
    </lineage>
</organism>
<dbReference type="AlphaFoldDB" id="A0A7S3R3R2"/>
<gene>
    <name evidence="1" type="ORF">DTER00134_LOCUS16687</name>
</gene>
<dbReference type="PANTHER" id="PTHR35550:SF2">
    <property type="entry name" value="OS05G0401200 PROTEIN"/>
    <property type="match status" value="1"/>
</dbReference>
<sequence>MTSLLTRKANHTCLAHRQCALPKPSSLAAPRSRRAAIKTCALLDFLKPKTKAPGKPKRETVVLEPSYNLQAGLAAIAGLEAYEGLIPLAAFTGFLAAFLTFQATRLSFVFDDEALEIKKSGQDTDNVLVGGQNRWPYKTFINWEFWWPAFPVLVYFKEDQTKPEGQVHFFPIIFNGKQLYEVMKERCGPSQNSA</sequence>